<keyword evidence="3 7" id="KW-0812">Transmembrane</keyword>
<feature type="transmembrane region" description="Helical" evidence="7">
    <location>
        <begin position="276"/>
        <end position="295"/>
    </location>
</feature>
<feature type="domain" description="EamA" evidence="8">
    <location>
        <begin position="48"/>
        <end position="175"/>
    </location>
</feature>
<keyword evidence="4 7" id="KW-1133">Transmembrane helix</keyword>
<name>A0A7D3ZUT3_ACTVE</name>
<reference evidence="9 10" key="1">
    <citation type="submission" date="2020-05" db="EMBL/GenBank/DDBJ databases">
        <title>Actinomadura verrucosospora NRRL-B18236 (PFL_A860) Genome sequencing and assembly.</title>
        <authorList>
            <person name="Samborskyy M."/>
        </authorList>
    </citation>
    <scope>NUCLEOTIDE SEQUENCE [LARGE SCALE GENOMIC DNA]</scope>
    <source>
        <strain evidence="9 10">NRRL:B18236</strain>
    </source>
</reference>
<dbReference type="InterPro" id="IPR050638">
    <property type="entry name" value="AA-Vitamin_Transporters"/>
</dbReference>
<dbReference type="EMBL" id="CP053892">
    <property type="protein sequence ID" value="QKG19024.1"/>
    <property type="molecule type" value="Genomic_DNA"/>
</dbReference>
<feature type="transmembrane region" description="Helical" evidence="7">
    <location>
        <begin position="214"/>
        <end position="233"/>
    </location>
</feature>
<feature type="transmembrane region" description="Helical" evidence="7">
    <location>
        <begin position="102"/>
        <end position="124"/>
    </location>
</feature>
<gene>
    <name evidence="9" type="ORF">ACTIVE_0660</name>
</gene>
<dbReference type="InterPro" id="IPR037185">
    <property type="entry name" value="EmrE-like"/>
</dbReference>
<feature type="transmembrane region" description="Helical" evidence="7">
    <location>
        <begin position="239"/>
        <end position="264"/>
    </location>
</feature>
<sequence>MVARTPATPPPQAAPPATASGTAAKTDAPGERTTAPTRAGLGGAAMPAVFVLLWSSAFIAGVIGVDAAPPLLLIFARFGAAGLLLAGYAIAVRAPWPRGRAIAHLAVSGLLIQAVQFGALYSALAMGLPAGVVALVQGLNPVVIALLAARVLGERVTGRQWAGFGLGAAGVVLAVADRIAFSPLGVLLALIGLLGLSLGTLYQKRHVPDMDVRTGTAVQFLVAAPPLGALSLLTETPRVAHWGAFGASLAWMVLVNSIGVFLLLNTMLRRSPASTVAALFFLTPSVTAVLAWATIGQALDPLAAAGLVLGGAGVLLAGRR</sequence>
<evidence type="ECO:0000313" key="9">
    <source>
        <dbReference type="EMBL" id="QKG19024.1"/>
    </source>
</evidence>
<protein>
    <submittedName>
        <fullName evidence="9">EamA-like transporter protein</fullName>
    </submittedName>
</protein>
<comment type="subcellular location">
    <subcellularLocation>
        <location evidence="1">Membrane</location>
        <topology evidence="1">Multi-pass membrane protein</topology>
    </subcellularLocation>
</comment>
<proteinExistence type="inferred from homology"/>
<evidence type="ECO:0000313" key="10">
    <source>
        <dbReference type="Proteomes" id="UP000501240"/>
    </source>
</evidence>
<comment type="similarity">
    <text evidence="2">Belongs to the EamA transporter family.</text>
</comment>
<feature type="domain" description="EamA" evidence="8">
    <location>
        <begin position="184"/>
        <end position="317"/>
    </location>
</feature>
<feature type="transmembrane region" description="Helical" evidence="7">
    <location>
        <begin position="130"/>
        <end position="149"/>
    </location>
</feature>
<dbReference type="AlphaFoldDB" id="A0A7D3ZUT3"/>
<dbReference type="Gene3D" id="1.10.3730.20">
    <property type="match status" value="1"/>
</dbReference>
<evidence type="ECO:0000256" key="2">
    <source>
        <dbReference type="ARBA" id="ARBA00007362"/>
    </source>
</evidence>
<dbReference type="Pfam" id="PF00892">
    <property type="entry name" value="EamA"/>
    <property type="match status" value="2"/>
</dbReference>
<feature type="transmembrane region" description="Helical" evidence="7">
    <location>
        <begin position="301"/>
        <end position="318"/>
    </location>
</feature>
<feature type="compositionally biased region" description="Low complexity" evidence="6">
    <location>
        <begin position="15"/>
        <end position="26"/>
    </location>
</feature>
<feature type="transmembrane region" description="Helical" evidence="7">
    <location>
        <begin position="186"/>
        <end position="202"/>
    </location>
</feature>
<evidence type="ECO:0000256" key="1">
    <source>
        <dbReference type="ARBA" id="ARBA00004141"/>
    </source>
</evidence>
<evidence type="ECO:0000259" key="8">
    <source>
        <dbReference type="Pfam" id="PF00892"/>
    </source>
</evidence>
<feature type="transmembrane region" description="Helical" evidence="7">
    <location>
        <begin position="161"/>
        <end position="180"/>
    </location>
</feature>
<accession>A0A7D3ZUT3</accession>
<keyword evidence="5 7" id="KW-0472">Membrane</keyword>
<feature type="region of interest" description="Disordered" evidence="6">
    <location>
        <begin position="1"/>
        <end position="39"/>
    </location>
</feature>
<evidence type="ECO:0000256" key="3">
    <source>
        <dbReference type="ARBA" id="ARBA00022692"/>
    </source>
</evidence>
<evidence type="ECO:0000256" key="7">
    <source>
        <dbReference type="SAM" id="Phobius"/>
    </source>
</evidence>
<dbReference type="PANTHER" id="PTHR32322">
    <property type="entry name" value="INNER MEMBRANE TRANSPORTER"/>
    <property type="match status" value="1"/>
</dbReference>
<evidence type="ECO:0000256" key="5">
    <source>
        <dbReference type="ARBA" id="ARBA00023136"/>
    </source>
</evidence>
<evidence type="ECO:0000256" key="6">
    <source>
        <dbReference type="SAM" id="MobiDB-lite"/>
    </source>
</evidence>
<feature type="transmembrane region" description="Helical" evidence="7">
    <location>
        <begin position="41"/>
        <end position="65"/>
    </location>
</feature>
<dbReference type="PANTHER" id="PTHR32322:SF2">
    <property type="entry name" value="EAMA DOMAIN-CONTAINING PROTEIN"/>
    <property type="match status" value="1"/>
</dbReference>
<dbReference type="SUPFAM" id="SSF103481">
    <property type="entry name" value="Multidrug resistance efflux transporter EmrE"/>
    <property type="match status" value="2"/>
</dbReference>
<dbReference type="GO" id="GO:0016020">
    <property type="term" value="C:membrane"/>
    <property type="evidence" value="ECO:0007669"/>
    <property type="project" value="UniProtKB-SubCell"/>
</dbReference>
<feature type="transmembrane region" description="Helical" evidence="7">
    <location>
        <begin position="71"/>
        <end position="90"/>
    </location>
</feature>
<dbReference type="InterPro" id="IPR000620">
    <property type="entry name" value="EamA_dom"/>
</dbReference>
<keyword evidence="10" id="KW-1185">Reference proteome</keyword>
<dbReference type="RefSeq" id="WP_173092684.1">
    <property type="nucleotide sequence ID" value="NZ_CP053892.1"/>
</dbReference>
<dbReference type="Proteomes" id="UP000501240">
    <property type="component" value="Chromosome"/>
</dbReference>
<organism evidence="9 10">
    <name type="scientific">Actinomadura verrucosospora</name>
    <dbReference type="NCBI Taxonomy" id="46165"/>
    <lineage>
        <taxon>Bacteria</taxon>
        <taxon>Bacillati</taxon>
        <taxon>Actinomycetota</taxon>
        <taxon>Actinomycetes</taxon>
        <taxon>Streptosporangiales</taxon>
        <taxon>Thermomonosporaceae</taxon>
        <taxon>Actinomadura</taxon>
    </lineage>
</organism>
<evidence type="ECO:0000256" key="4">
    <source>
        <dbReference type="ARBA" id="ARBA00022989"/>
    </source>
</evidence>